<evidence type="ECO:0000256" key="1">
    <source>
        <dbReference type="ARBA" id="ARBA00022801"/>
    </source>
</evidence>
<dbReference type="CDD" id="cd00130">
    <property type="entry name" value="PAS"/>
    <property type="match status" value="1"/>
</dbReference>
<dbReference type="InterPro" id="IPR029016">
    <property type="entry name" value="GAF-like_dom_sf"/>
</dbReference>
<dbReference type="PROSITE" id="PS50112">
    <property type="entry name" value="PAS"/>
    <property type="match status" value="1"/>
</dbReference>
<dbReference type="InterPro" id="IPR036457">
    <property type="entry name" value="PPM-type-like_dom_sf"/>
</dbReference>
<evidence type="ECO:0000259" key="3">
    <source>
        <dbReference type="PROSITE" id="PS50112"/>
    </source>
</evidence>
<dbReference type="Gene3D" id="3.60.40.10">
    <property type="entry name" value="PPM-type phosphatase domain"/>
    <property type="match status" value="1"/>
</dbReference>
<sequence length="722" mass="76926">MERPRGAARPDGALAAVVRRTGASAGGVYVLSGDEPVLHLVVMCGVSPVVAAPWRRVPLATVGPVSDAVREDRLVWVGGQDDMARMYPRTAAALPYRFAMAVAPLDGVRQCWGALLLLWPATRPAALTRRERGHLVSSARRIGRLLDEGARQPAVPEEPRFLHLDRTDVGLEQSALAAADLVERLPVGTVALDLEGRVTYVNTAAADLLGRATGRLLGTLPWRSLPWLDDPDVEDQYRTAVLSREPVAYTVLRPPDRWLDFRLYPDDSGISVLITPSGGGGQPPRPTGTRALAPPPAAAGPETRQGAAGRIHQLLHLAAALTETVSVRDVIDLVTDQVMPAFGAQGVFLSAADAGRLKGTGHRGYHARVVERLDGLPLDTGLTPAGHALATGVPEFFTDPVEMARAQPPAAPLGVEEAWALLPLVTRGRPVGCLILSYDHPHAFTAGDRAALTSLAGLIAQALDRARLYDAKHDLAHDLQQALLPHVLPRFDGLDVAARYLPATHGMEIGGDFYDLIRLTDTTAAAIIGDVQGHNATAAALMGQVRTALHAHATTGADPAEVLSRTNRVLADFDSELFVSCLYAHLDLARGSIRLASAGHLPAILHHPRDHPRGRVVDAEPGPLLGIGVDAPFPITTLPLPPGTTLALYTDGLVETPGTDIARAVTTLARHLADACDQPLDRLIDNLVRRALPTGRHTDDIAALLLRTRHPADCAYPGRSGW</sequence>
<dbReference type="PANTHER" id="PTHR43156:SF2">
    <property type="entry name" value="STAGE II SPORULATION PROTEIN E"/>
    <property type="match status" value="1"/>
</dbReference>
<dbReference type="InterPro" id="IPR052016">
    <property type="entry name" value="Bact_Sigma-Reg"/>
</dbReference>
<dbReference type="SUPFAM" id="SSF55781">
    <property type="entry name" value="GAF domain-like"/>
    <property type="match status" value="2"/>
</dbReference>
<feature type="region of interest" description="Disordered" evidence="2">
    <location>
        <begin position="276"/>
        <end position="306"/>
    </location>
</feature>
<dbReference type="Pfam" id="PF08448">
    <property type="entry name" value="PAS_4"/>
    <property type="match status" value="1"/>
</dbReference>
<dbReference type="Pfam" id="PF07228">
    <property type="entry name" value="SpoIIE"/>
    <property type="match status" value="1"/>
</dbReference>
<dbReference type="SUPFAM" id="SSF55785">
    <property type="entry name" value="PYP-like sensor domain (PAS domain)"/>
    <property type="match status" value="1"/>
</dbReference>
<comment type="caution">
    <text evidence="4">The sequence shown here is derived from an EMBL/GenBank/DDBJ whole genome shotgun (WGS) entry which is preliminary data.</text>
</comment>
<reference evidence="4 5" key="1">
    <citation type="submission" date="2023-09" db="EMBL/GenBank/DDBJ databases">
        <title>Streptomyces sp. nov.: A antagonism against Alternaria gaisen Producing Streptochlin, Isolated from Tamarix root soil.</title>
        <authorList>
            <person name="Chen Y."/>
        </authorList>
    </citation>
    <scope>NUCLEOTIDE SEQUENCE [LARGE SCALE GENOMIC DNA]</scope>
    <source>
        <strain evidence="4 5">TRM76323</strain>
    </source>
</reference>
<dbReference type="SMART" id="SM00065">
    <property type="entry name" value="GAF"/>
    <property type="match status" value="1"/>
</dbReference>
<organism evidence="4 5">
    <name type="scientific">Streptomyces tamarix</name>
    <dbReference type="NCBI Taxonomy" id="3078565"/>
    <lineage>
        <taxon>Bacteria</taxon>
        <taxon>Bacillati</taxon>
        <taxon>Actinomycetota</taxon>
        <taxon>Actinomycetes</taxon>
        <taxon>Kitasatosporales</taxon>
        <taxon>Streptomycetaceae</taxon>
        <taxon>Streptomyces</taxon>
    </lineage>
</organism>
<dbReference type="InterPro" id="IPR000014">
    <property type="entry name" value="PAS"/>
</dbReference>
<dbReference type="InterPro" id="IPR035965">
    <property type="entry name" value="PAS-like_dom_sf"/>
</dbReference>
<dbReference type="Pfam" id="PF13185">
    <property type="entry name" value="GAF_2"/>
    <property type="match status" value="1"/>
</dbReference>
<dbReference type="SMART" id="SM00331">
    <property type="entry name" value="PP2C_SIG"/>
    <property type="match status" value="1"/>
</dbReference>
<gene>
    <name evidence="4" type="ORF">RND61_25735</name>
</gene>
<keyword evidence="1" id="KW-0378">Hydrolase</keyword>
<feature type="domain" description="PAS" evidence="3">
    <location>
        <begin position="174"/>
        <end position="218"/>
    </location>
</feature>
<dbReference type="EMBL" id="JAWCTQ010000041">
    <property type="protein sequence ID" value="MDT9685440.1"/>
    <property type="molecule type" value="Genomic_DNA"/>
</dbReference>
<dbReference type="Proteomes" id="UP001250181">
    <property type="component" value="Unassembled WGS sequence"/>
</dbReference>
<proteinExistence type="predicted"/>
<protein>
    <submittedName>
        <fullName evidence="4">SpoIIE family protein phosphatase</fullName>
    </submittedName>
</protein>
<dbReference type="Gene3D" id="3.30.450.40">
    <property type="match status" value="2"/>
</dbReference>
<evidence type="ECO:0000313" key="5">
    <source>
        <dbReference type="Proteomes" id="UP001250181"/>
    </source>
</evidence>
<dbReference type="Gene3D" id="3.30.450.20">
    <property type="entry name" value="PAS domain"/>
    <property type="match status" value="1"/>
</dbReference>
<name>A0ABU3QRP6_9ACTN</name>
<dbReference type="InterPro" id="IPR003018">
    <property type="entry name" value="GAF"/>
</dbReference>
<accession>A0ABU3QRP6</accession>
<dbReference type="SUPFAM" id="SSF81606">
    <property type="entry name" value="PP2C-like"/>
    <property type="match status" value="1"/>
</dbReference>
<dbReference type="PANTHER" id="PTHR43156">
    <property type="entry name" value="STAGE II SPORULATION PROTEIN E-RELATED"/>
    <property type="match status" value="1"/>
</dbReference>
<evidence type="ECO:0000313" key="4">
    <source>
        <dbReference type="EMBL" id="MDT9685440.1"/>
    </source>
</evidence>
<keyword evidence="5" id="KW-1185">Reference proteome</keyword>
<dbReference type="RefSeq" id="WP_315880481.1">
    <property type="nucleotide sequence ID" value="NZ_JAWCTQ010000041.1"/>
</dbReference>
<dbReference type="SMART" id="SM00091">
    <property type="entry name" value="PAS"/>
    <property type="match status" value="1"/>
</dbReference>
<dbReference type="InterPro" id="IPR013656">
    <property type="entry name" value="PAS_4"/>
</dbReference>
<dbReference type="InterPro" id="IPR001932">
    <property type="entry name" value="PPM-type_phosphatase-like_dom"/>
</dbReference>
<evidence type="ECO:0000256" key="2">
    <source>
        <dbReference type="SAM" id="MobiDB-lite"/>
    </source>
</evidence>